<accession>B0DML5</accession>
<dbReference type="KEGG" id="lbc:LACBIDRAFT_304904"/>
<evidence type="ECO:0000313" key="1">
    <source>
        <dbReference type="EMBL" id="EDR04308.1"/>
    </source>
</evidence>
<dbReference type="InParanoid" id="B0DML5"/>
<proteinExistence type="predicted"/>
<dbReference type="AlphaFoldDB" id="B0DML5"/>
<gene>
    <name evidence="1" type="ORF">LACBIDRAFT_304904</name>
</gene>
<name>B0DML5_LACBS</name>
<dbReference type="RefSeq" id="XP_001885199.1">
    <property type="nucleotide sequence ID" value="XM_001885164.1"/>
</dbReference>
<protein>
    <submittedName>
        <fullName evidence="1">Predicted protein</fullName>
    </submittedName>
</protein>
<dbReference type="GeneID" id="6080676"/>
<sequence>MGMAEVPPTEVSNAGSKKRHLYIAGSFLRSVRHELSVATSYSNGFLLHQRRGKDCEGRREWMTGGRSRMFGGVATPYVNDDERVRFLVVSI</sequence>
<evidence type="ECO:0000313" key="2">
    <source>
        <dbReference type="Proteomes" id="UP000001194"/>
    </source>
</evidence>
<organism evidence="2">
    <name type="scientific">Laccaria bicolor (strain S238N-H82 / ATCC MYA-4686)</name>
    <name type="common">Bicoloured deceiver</name>
    <name type="synonym">Laccaria laccata var. bicolor</name>
    <dbReference type="NCBI Taxonomy" id="486041"/>
    <lineage>
        <taxon>Eukaryota</taxon>
        <taxon>Fungi</taxon>
        <taxon>Dikarya</taxon>
        <taxon>Basidiomycota</taxon>
        <taxon>Agaricomycotina</taxon>
        <taxon>Agaricomycetes</taxon>
        <taxon>Agaricomycetidae</taxon>
        <taxon>Agaricales</taxon>
        <taxon>Agaricineae</taxon>
        <taxon>Hydnangiaceae</taxon>
        <taxon>Laccaria</taxon>
    </lineage>
</organism>
<dbReference type="EMBL" id="DS547119">
    <property type="protein sequence ID" value="EDR04308.1"/>
    <property type="molecule type" value="Genomic_DNA"/>
</dbReference>
<reference evidence="1 2" key="1">
    <citation type="journal article" date="2008" name="Nature">
        <title>The genome of Laccaria bicolor provides insights into mycorrhizal symbiosis.</title>
        <authorList>
            <person name="Martin F."/>
            <person name="Aerts A."/>
            <person name="Ahren D."/>
            <person name="Brun A."/>
            <person name="Danchin E.G.J."/>
            <person name="Duchaussoy F."/>
            <person name="Gibon J."/>
            <person name="Kohler A."/>
            <person name="Lindquist E."/>
            <person name="Pereda V."/>
            <person name="Salamov A."/>
            <person name="Shapiro H.J."/>
            <person name="Wuyts J."/>
            <person name="Blaudez D."/>
            <person name="Buee M."/>
            <person name="Brokstein P."/>
            <person name="Canbaeck B."/>
            <person name="Cohen D."/>
            <person name="Courty P.E."/>
            <person name="Coutinho P.M."/>
            <person name="Delaruelle C."/>
            <person name="Detter J.C."/>
            <person name="Deveau A."/>
            <person name="DiFazio S."/>
            <person name="Duplessis S."/>
            <person name="Fraissinet-Tachet L."/>
            <person name="Lucic E."/>
            <person name="Frey-Klett P."/>
            <person name="Fourrey C."/>
            <person name="Feussner I."/>
            <person name="Gay G."/>
            <person name="Grimwood J."/>
            <person name="Hoegger P.J."/>
            <person name="Jain P."/>
            <person name="Kilaru S."/>
            <person name="Labbe J."/>
            <person name="Lin Y.C."/>
            <person name="Legue V."/>
            <person name="Le Tacon F."/>
            <person name="Marmeisse R."/>
            <person name="Melayah D."/>
            <person name="Montanini B."/>
            <person name="Muratet M."/>
            <person name="Nehls U."/>
            <person name="Niculita-Hirzel H."/>
            <person name="Oudot-Le Secq M.P."/>
            <person name="Peter M."/>
            <person name="Quesneville H."/>
            <person name="Rajashekar B."/>
            <person name="Reich M."/>
            <person name="Rouhier N."/>
            <person name="Schmutz J."/>
            <person name="Yin T."/>
            <person name="Chalot M."/>
            <person name="Henrissat B."/>
            <person name="Kuees U."/>
            <person name="Lucas S."/>
            <person name="Van de Peer Y."/>
            <person name="Podila G.K."/>
            <person name="Polle A."/>
            <person name="Pukkila P.J."/>
            <person name="Richardson P.M."/>
            <person name="Rouze P."/>
            <person name="Sanders I.R."/>
            <person name="Stajich J.E."/>
            <person name="Tunlid A."/>
            <person name="Tuskan G."/>
            <person name="Grigoriev I.V."/>
        </authorList>
    </citation>
    <scope>NUCLEOTIDE SEQUENCE [LARGE SCALE GENOMIC DNA]</scope>
    <source>
        <strain evidence="2">S238N-H82 / ATCC MYA-4686</strain>
    </source>
</reference>
<dbReference type="HOGENOM" id="CLU_2427392_0_0_1"/>
<keyword evidence="2" id="KW-1185">Reference proteome</keyword>
<dbReference type="Proteomes" id="UP000001194">
    <property type="component" value="Unassembled WGS sequence"/>
</dbReference>